<comment type="caution">
    <text evidence="4">The sequence shown here is derived from an EMBL/GenBank/DDBJ whole genome shotgun (WGS) entry which is preliminary data.</text>
</comment>
<dbReference type="InterPro" id="IPR050952">
    <property type="entry name" value="TRIM-NHL_E3_ligases"/>
</dbReference>
<dbReference type="GO" id="GO:0043161">
    <property type="term" value="P:proteasome-mediated ubiquitin-dependent protein catabolic process"/>
    <property type="evidence" value="ECO:0007669"/>
    <property type="project" value="TreeGrafter"/>
</dbReference>
<dbReference type="PANTHER" id="PTHR24104:SF25">
    <property type="entry name" value="PROTEIN LIN-41"/>
    <property type="match status" value="1"/>
</dbReference>
<evidence type="ECO:0000313" key="4">
    <source>
        <dbReference type="EMBL" id="CAF1667123.1"/>
    </source>
</evidence>
<organism evidence="4 5">
    <name type="scientific">Adineta steineri</name>
    <dbReference type="NCBI Taxonomy" id="433720"/>
    <lineage>
        <taxon>Eukaryota</taxon>
        <taxon>Metazoa</taxon>
        <taxon>Spiralia</taxon>
        <taxon>Gnathifera</taxon>
        <taxon>Rotifera</taxon>
        <taxon>Eurotatoria</taxon>
        <taxon>Bdelloidea</taxon>
        <taxon>Adinetida</taxon>
        <taxon>Adinetidae</taxon>
        <taxon>Adineta</taxon>
    </lineage>
</organism>
<reference evidence="4" key="1">
    <citation type="submission" date="2021-02" db="EMBL/GenBank/DDBJ databases">
        <authorList>
            <person name="Nowell W R."/>
        </authorList>
    </citation>
    <scope>NUCLEOTIDE SEQUENCE</scope>
</reference>
<dbReference type="Gene3D" id="2.120.10.30">
    <property type="entry name" value="TolB, C-terminal domain"/>
    <property type="match status" value="1"/>
</dbReference>
<dbReference type="AlphaFoldDB" id="A0A816FWT3"/>
<evidence type="ECO:0000256" key="2">
    <source>
        <dbReference type="PROSITE-ProRule" id="PRU00504"/>
    </source>
</evidence>
<evidence type="ECO:0000256" key="1">
    <source>
        <dbReference type="ARBA" id="ARBA00022737"/>
    </source>
</evidence>
<dbReference type="Proteomes" id="UP000663832">
    <property type="component" value="Unassembled WGS sequence"/>
</dbReference>
<accession>A0A816FWT3</accession>
<feature type="non-terminal residue" evidence="4">
    <location>
        <position position="1"/>
    </location>
</feature>
<dbReference type="InterPro" id="IPR001258">
    <property type="entry name" value="NHL_repeat"/>
</dbReference>
<dbReference type="Pfam" id="PF01436">
    <property type="entry name" value="NHL"/>
    <property type="match status" value="1"/>
</dbReference>
<dbReference type="Proteomes" id="UP000663877">
    <property type="component" value="Unassembled WGS sequence"/>
</dbReference>
<protein>
    <submittedName>
        <fullName evidence="4">Uncharacterized protein</fullName>
    </submittedName>
</protein>
<sequence length="409" mass="46480">FDEMQKNLKLLNERLCQKIQEFHDSRQADLTRCVARLHTELQSIDKFVGDSKHLLIDVNVQTEVLLRLKQQFQEPRKRLPILSRDLIESTPSIQFVSSSFQMLNEELAGTLVLDKPIHGNLTTTGPSASGDHDSRLSALASGSRTGKMEIIGQEGSGKLEFKSPAGLTINGDGHLVIAEIDNNRLQILTREFTHIRTIIGFREPHDVYFTKDKRYLITDNHKLIILDEEFHKVEVIGSNKSGKGRNMFNNPTGIAIDNDDDEIIVCDTNNDRLIIISRDYKWIREIHTGIETSPRYVCIRQNILYVTSGTKGCVLTFNKHTDQQMNTIPELTLGLTIDAPRSIRYVRDLLFVTSSLSKSIFVFTIDGEYRGELRHELFAKPIGILFIDDSLYVTDSDKHALFHFSGVLQ</sequence>
<dbReference type="GO" id="GO:0000209">
    <property type="term" value="P:protein polyubiquitination"/>
    <property type="evidence" value="ECO:0007669"/>
    <property type="project" value="TreeGrafter"/>
</dbReference>
<keyword evidence="5" id="KW-1185">Reference proteome</keyword>
<evidence type="ECO:0000313" key="5">
    <source>
        <dbReference type="Proteomes" id="UP000663832"/>
    </source>
</evidence>
<dbReference type="GO" id="GO:0008270">
    <property type="term" value="F:zinc ion binding"/>
    <property type="evidence" value="ECO:0007669"/>
    <property type="project" value="UniProtKB-KW"/>
</dbReference>
<name>A0A816FWT3_9BILA</name>
<evidence type="ECO:0000313" key="3">
    <source>
        <dbReference type="EMBL" id="CAF1566915.1"/>
    </source>
</evidence>
<proteinExistence type="predicted"/>
<keyword evidence="1" id="KW-0677">Repeat</keyword>
<dbReference type="PROSITE" id="PS51125">
    <property type="entry name" value="NHL"/>
    <property type="match status" value="2"/>
</dbReference>
<dbReference type="InterPro" id="IPR011042">
    <property type="entry name" value="6-blade_b-propeller_TolB-like"/>
</dbReference>
<dbReference type="EMBL" id="CAJNOI010005540">
    <property type="protein sequence ID" value="CAF1566915.1"/>
    <property type="molecule type" value="Genomic_DNA"/>
</dbReference>
<dbReference type="CDD" id="cd05819">
    <property type="entry name" value="NHL"/>
    <property type="match status" value="1"/>
</dbReference>
<dbReference type="EMBL" id="CAJNOM010005948">
    <property type="protein sequence ID" value="CAF1667123.1"/>
    <property type="molecule type" value="Genomic_DNA"/>
</dbReference>
<feature type="repeat" description="NHL" evidence="2">
    <location>
        <begin position="148"/>
        <end position="191"/>
    </location>
</feature>
<dbReference type="OrthoDB" id="6105938at2759"/>
<dbReference type="PANTHER" id="PTHR24104">
    <property type="entry name" value="E3 UBIQUITIN-PROTEIN LIGASE NHLRC1-RELATED"/>
    <property type="match status" value="1"/>
</dbReference>
<feature type="repeat" description="NHL" evidence="2">
    <location>
        <begin position="242"/>
        <end position="279"/>
    </location>
</feature>
<gene>
    <name evidence="3" type="ORF">BJG266_LOCUS47408</name>
    <name evidence="4" type="ORF">QVE165_LOCUS64449</name>
</gene>
<dbReference type="GO" id="GO:0061630">
    <property type="term" value="F:ubiquitin protein ligase activity"/>
    <property type="evidence" value="ECO:0007669"/>
    <property type="project" value="TreeGrafter"/>
</dbReference>
<dbReference type="SUPFAM" id="SSF101898">
    <property type="entry name" value="NHL repeat"/>
    <property type="match status" value="1"/>
</dbReference>